<evidence type="ECO:0000256" key="1">
    <source>
        <dbReference type="SAM" id="MobiDB-lite"/>
    </source>
</evidence>
<dbReference type="RefSeq" id="WP_131344945.1">
    <property type="nucleotide sequence ID" value="NZ_SJJZ01000004.1"/>
</dbReference>
<reference evidence="3 4" key="1">
    <citation type="submission" date="2019-02" db="EMBL/GenBank/DDBJ databases">
        <title>Kribbella capetownensis sp. nov. and Kribbella speibonae sp. nov., isolated from soil.</title>
        <authorList>
            <person name="Curtis S.M."/>
            <person name="Norton I."/>
            <person name="Everest G.J."/>
            <person name="Meyers P.R."/>
        </authorList>
    </citation>
    <scope>NUCLEOTIDE SEQUENCE [LARGE SCALE GENOMIC DNA]</scope>
    <source>
        <strain evidence="3 4">KCTC 29219</strain>
    </source>
</reference>
<feature type="region of interest" description="Disordered" evidence="1">
    <location>
        <begin position="325"/>
        <end position="346"/>
    </location>
</feature>
<keyword evidence="2" id="KW-0812">Transmembrane</keyword>
<dbReference type="AlphaFoldDB" id="A0A4R0H6D0"/>
<protein>
    <submittedName>
        <fullName evidence="3">Uncharacterized protein</fullName>
    </submittedName>
</protein>
<comment type="caution">
    <text evidence="3">The sequence shown here is derived from an EMBL/GenBank/DDBJ whole genome shotgun (WGS) entry which is preliminary data.</text>
</comment>
<evidence type="ECO:0000256" key="2">
    <source>
        <dbReference type="SAM" id="Phobius"/>
    </source>
</evidence>
<evidence type="ECO:0000313" key="4">
    <source>
        <dbReference type="Proteomes" id="UP000292346"/>
    </source>
</evidence>
<sequence>MDATEDLIAESLSQHAADAPSDEHLLSTVQHRLHRRRTGRTIGAAVLACAAVATAITAAHSLTGELRTDPQVARPGTPDSGWHWESYKTAQVQVPDSWTQYISGPAPCTTFGNTALPTIGRFNDWLGKNGYTCEDAVLPLGRRAPYLWFNDVQAPGTKQYDAGWTEETRLVGGTKISVLTQDDALRRRILDSARPITGTDYYGCPPTDLGPRGTGLNAKDPITSATICEYWQGSLIAASQLAAKPAAAFAQRINASPEGPQRARFEGCRQPDQRTYVVTLHGREKSYPVSLIADYCTVDHTFPTDDGSTVRRADAITLDLLKQGVHKPNQPSDLFDPAGPLTPSPR</sequence>
<gene>
    <name evidence="3" type="ORF">E0H45_33625</name>
</gene>
<keyword evidence="2" id="KW-1133">Transmembrane helix</keyword>
<dbReference type="OrthoDB" id="3294467at2"/>
<dbReference type="EMBL" id="SJJZ01000004">
    <property type="protein sequence ID" value="TCC04042.1"/>
    <property type="molecule type" value="Genomic_DNA"/>
</dbReference>
<keyword evidence="4" id="KW-1185">Reference proteome</keyword>
<name>A0A4R0H6D0_9ACTN</name>
<organism evidence="3 4">
    <name type="scientific">Kribbella soli</name>
    <dbReference type="NCBI Taxonomy" id="1124743"/>
    <lineage>
        <taxon>Bacteria</taxon>
        <taxon>Bacillati</taxon>
        <taxon>Actinomycetota</taxon>
        <taxon>Actinomycetes</taxon>
        <taxon>Propionibacteriales</taxon>
        <taxon>Kribbellaceae</taxon>
        <taxon>Kribbella</taxon>
    </lineage>
</organism>
<dbReference type="Proteomes" id="UP000292346">
    <property type="component" value="Unassembled WGS sequence"/>
</dbReference>
<keyword evidence="2" id="KW-0472">Membrane</keyword>
<accession>A0A4R0H6D0</accession>
<evidence type="ECO:0000313" key="3">
    <source>
        <dbReference type="EMBL" id="TCC04042.1"/>
    </source>
</evidence>
<proteinExistence type="predicted"/>
<feature type="transmembrane region" description="Helical" evidence="2">
    <location>
        <begin position="42"/>
        <end position="62"/>
    </location>
</feature>